<dbReference type="EMBL" id="QXIS01000034">
    <property type="protein sequence ID" value="RIE05617.1"/>
    <property type="molecule type" value="Genomic_DNA"/>
</dbReference>
<proteinExistence type="predicted"/>
<comment type="caution">
    <text evidence="2">The sequence shown here is derived from an EMBL/GenBank/DDBJ whole genome shotgun (WGS) entry which is preliminary data.</text>
</comment>
<sequence length="166" mass="19324">MIEKLTLQDIIDRIDQVRERSPRLFGYRIIKDEELADGIAHLRTAFPEQVRNACALLEQRDALMTDARRQCSRMIEEGQRSHDDLVADNEIVRSAAAERERMMAEVVAARKIAEQQADDYSLKMLEQLEQILTKLTETVKASEMQFHVEENNDETRTPETEHRARE</sequence>
<protein>
    <recommendedName>
        <fullName evidence="4">ATPase</fullName>
    </recommendedName>
</protein>
<evidence type="ECO:0000313" key="2">
    <source>
        <dbReference type="EMBL" id="RIE05617.1"/>
    </source>
</evidence>
<reference evidence="2 3" key="1">
    <citation type="submission" date="2018-09" db="EMBL/GenBank/DDBJ databases">
        <title>Discovery and Ecogenomic Context for Candidatus Cryosericales, a Global Caldiserica Order Active in Thawing Permafrost.</title>
        <authorList>
            <person name="Martinez M.A."/>
            <person name="Woodcroft B.J."/>
            <person name="Ignacio Espinoza J.C."/>
            <person name="Zayed A."/>
            <person name="Singleton C.M."/>
            <person name="Boyd J."/>
            <person name="Li Y.-F."/>
            <person name="Purvine S."/>
            <person name="Maughan H."/>
            <person name="Hodgkins S.B."/>
            <person name="Anderson D."/>
            <person name="Sederholm M."/>
            <person name="Temperton B."/>
            <person name="Saleska S.R."/>
            <person name="Tyson G.W."/>
            <person name="Rich V.I."/>
        </authorList>
    </citation>
    <scope>NUCLEOTIDE SEQUENCE [LARGE SCALE GENOMIC DNA]</scope>
    <source>
        <strain evidence="2 3">SMC7</strain>
    </source>
</reference>
<feature type="region of interest" description="Disordered" evidence="1">
    <location>
        <begin position="147"/>
        <end position="166"/>
    </location>
</feature>
<dbReference type="OrthoDB" id="9809749at2"/>
<evidence type="ECO:0008006" key="4">
    <source>
        <dbReference type="Google" id="ProtNLM"/>
    </source>
</evidence>
<evidence type="ECO:0000256" key="1">
    <source>
        <dbReference type="SAM" id="MobiDB-lite"/>
    </source>
</evidence>
<accession>A0A398D0G5</accession>
<dbReference type="AlphaFoldDB" id="A0A398D0G5"/>
<dbReference type="Proteomes" id="UP000266328">
    <property type="component" value="Unassembled WGS sequence"/>
</dbReference>
<gene>
    <name evidence="2" type="ORF">SMC7_06695</name>
</gene>
<dbReference type="RefSeq" id="WP_119089575.1">
    <property type="nucleotide sequence ID" value="NZ_QXIS01000034.1"/>
</dbReference>
<evidence type="ECO:0000313" key="3">
    <source>
        <dbReference type="Proteomes" id="UP000266328"/>
    </source>
</evidence>
<organism evidence="2 3">
    <name type="scientific">Candidatus Cryosericum terrychapinii</name>
    <dbReference type="NCBI Taxonomy" id="2290919"/>
    <lineage>
        <taxon>Bacteria</taxon>
        <taxon>Pseudomonadati</taxon>
        <taxon>Caldisericota/Cryosericota group</taxon>
        <taxon>Candidatus Cryosericota</taxon>
        <taxon>Candidatus Cryosericia</taxon>
        <taxon>Candidatus Cryosericales</taxon>
        <taxon>Candidatus Cryosericaceae</taxon>
        <taxon>Candidatus Cryosericum</taxon>
    </lineage>
</organism>
<keyword evidence="3" id="KW-1185">Reference proteome</keyword>
<name>A0A398D0G5_9BACT</name>